<protein>
    <submittedName>
        <fullName evidence="3">Uncharacterized protein</fullName>
    </submittedName>
</protein>
<keyword evidence="1" id="KW-0175">Coiled coil</keyword>
<dbReference type="AlphaFoldDB" id="A0AAU9IDE2"/>
<evidence type="ECO:0000256" key="1">
    <source>
        <dbReference type="SAM" id="Coils"/>
    </source>
</evidence>
<proteinExistence type="predicted"/>
<dbReference type="Proteomes" id="UP001162131">
    <property type="component" value="Unassembled WGS sequence"/>
</dbReference>
<dbReference type="EMBL" id="CAJZBQ010000009">
    <property type="protein sequence ID" value="CAG9312994.1"/>
    <property type="molecule type" value="Genomic_DNA"/>
</dbReference>
<evidence type="ECO:0000313" key="3">
    <source>
        <dbReference type="EMBL" id="CAG9312994.1"/>
    </source>
</evidence>
<name>A0AAU9IDE2_9CILI</name>
<keyword evidence="4" id="KW-1185">Reference proteome</keyword>
<feature type="coiled-coil region" evidence="1">
    <location>
        <begin position="205"/>
        <end position="261"/>
    </location>
</feature>
<sequence length="475" mass="55279">MENNWKTLQSVSFSNPQQTKKRAKPVKQFNDISSLKKMIVQYDNKVKVLECSRKALEKSHKSSSVKKEKIEPKLKEKRNLSGNSKISKTFSVNKEGRRKVKAVHRDPDHQSQVLSSIEDSVVDSIVIPDVSESYLTFGLDSPESPSSYDTRIRKISSIDMIQNKENYERIDKLNISSSEPKIENPGSFLKEKKPKEIKDISIQCEDGLLENYNKILKENENLKADIRNSKFLHKNELDAQRIKFEAEVNKLKDQILEMKKIDLQKNENLKEKQNIINVLEEQNTKEDSSVDSDVCAKCDKMTEKMLEEQKSRLLKEFKENTDNLRISLAESHEKEYNDLREQFVKRIQANENRIKQKLANEFTASLKDQTKSIIEDLKSECESHIRTFKIDYENKIENLLRENLDLKKEIDFLESKFSDLDSRSPFFIDVGASEVSSANQTFDSDKIYIDLVSTNKKLKMENTNLQKHLRNISFH</sequence>
<gene>
    <name evidence="3" type="ORF">BSTOLATCC_MIC7785</name>
</gene>
<feature type="compositionally biased region" description="Polar residues" evidence="2">
    <location>
        <begin position="1"/>
        <end position="18"/>
    </location>
</feature>
<reference evidence="3" key="1">
    <citation type="submission" date="2021-09" db="EMBL/GenBank/DDBJ databases">
        <authorList>
            <consortium name="AG Swart"/>
            <person name="Singh M."/>
            <person name="Singh A."/>
            <person name="Seah K."/>
            <person name="Emmerich C."/>
        </authorList>
    </citation>
    <scope>NUCLEOTIDE SEQUENCE</scope>
    <source>
        <strain evidence="3">ATCC30299</strain>
    </source>
</reference>
<feature type="coiled-coil region" evidence="1">
    <location>
        <begin position="389"/>
        <end position="423"/>
    </location>
</feature>
<evidence type="ECO:0000256" key="2">
    <source>
        <dbReference type="SAM" id="MobiDB-lite"/>
    </source>
</evidence>
<feature type="region of interest" description="Disordered" evidence="2">
    <location>
        <begin position="57"/>
        <end position="84"/>
    </location>
</feature>
<organism evidence="3 4">
    <name type="scientific">Blepharisma stoltei</name>
    <dbReference type="NCBI Taxonomy" id="1481888"/>
    <lineage>
        <taxon>Eukaryota</taxon>
        <taxon>Sar</taxon>
        <taxon>Alveolata</taxon>
        <taxon>Ciliophora</taxon>
        <taxon>Postciliodesmatophora</taxon>
        <taxon>Heterotrichea</taxon>
        <taxon>Heterotrichida</taxon>
        <taxon>Blepharismidae</taxon>
        <taxon>Blepharisma</taxon>
    </lineage>
</organism>
<feature type="region of interest" description="Disordered" evidence="2">
    <location>
        <begin position="1"/>
        <end position="26"/>
    </location>
</feature>
<feature type="compositionally biased region" description="Basic and acidic residues" evidence="2">
    <location>
        <begin position="57"/>
        <end position="79"/>
    </location>
</feature>
<evidence type="ECO:0000313" key="4">
    <source>
        <dbReference type="Proteomes" id="UP001162131"/>
    </source>
</evidence>
<comment type="caution">
    <text evidence="3">The sequence shown here is derived from an EMBL/GenBank/DDBJ whole genome shotgun (WGS) entry which is preliminary data.</text>
</comment>
<accession>A0AAU9IDE2</accession>